<organism evidence="1 2">
    <name type="scientific">Bacillus cereus</name>
    <dbReference type="NCBI Taxonomy" id="1396"/>
    <lineage>
        <taxon>Bacteria</taxon>
        <taxon>Bacillati</taxon>
        <taxon>Bacillota</taxon>
        <taxon>Bacilli</taxon>
        <taxon>Bacillales</taxon>
        <taxon>Bacillaceae</taxon>
        <taxon>Bacillus</taxon>
        <taxon>Bacillus cereus group</taxon>
    </lineage>
</organism>
<dbReference type="PATRIC" id="fig|1396.535.peg.5979"/>
<dbReference type="AlphaFoldDB" id="A0A161TPF1"/>
<gene>
    <name evidence="1" type="ORF">B4088_5413</name>
</gene>
<accession>A0A161TPF1</accession>
<evidence type="ECO:0000313" key="2">
    <source>
        <dbReference type="Proteomes" id="UP000076482"/>
    </source>
</evidence>
<dbReference type="EMBL" id="LJKE01000104">
    <property type="protein sequence ID" value="KZD55668.1"/>
    <property type="molecule type" value="Genomic_DNA"/>
</dbReference>
<sequence>MEKVKVSREMAEALDKQSKDEWSKQFNLISHCKGYSGNGILCGNIYLDEVKVLEKLQPLDYARCLIVGYEVVED</sequence>
<name>A0A161TPF1_BACCE</name>
<reference evidence="1 2" key="1">
    <citation type="submission" date="2015-09" db="EMBL/GenBank/DDBJ databases">
        <title>Bacillus cereus food isolates.</title>
        <authorList>
            <person name="Boekhorst J."/>
        </authorList>
    </citation>
    <scope>NUCLEOTIDE SEQUENCE [LARGE SCALE GENOMIC DNA]</scope>
    <source>
        <strain evidence="1 2">B4088</strain>
    </source>
</reference>
<dbReference type="RefSeq" id="WP_063262928.1">
    <property type="nucleotide sequence ID" value="NZ_LJKE01000104.1"/>
</dbReference>
<proteinExistence type="predicted"/>
<comment type="caution">
    <text evidence="1">The sequence shown here is derived from an EMBL/GenBank/DDBJ whole genome shotgun (WGS) entry which is preliminary data.</text>
</comment>
<evidence type="ECO:0000313" key="1">
    <source>
        <dbReference type="EMBL" id="KZD55668.1"/>
    </source>
</evidence>
<dbReference type="Proteomes" id="UP000076482">
    <property type="component" value="Unassembled WGS sequence"/>
</dbReference>
<protein>
    <submittedName>
        <fullName evidence="1">Uncharacterized protein</fullName>
    </submittedName>
</protein>